<organism evidence="13">
    <name type="scientific">Tabanus bromius</name>
    <name type="common">Band-eyed brown horse fly</name>
    <dbReference type="NCBI Taxonomy" id="304241"/>
    <lineage>
        <taxon>Eukaryota</taxon>
        <taxon>Metazoa</taxon>
        <taxon>Ecdysozoa</taxon>
        <taxon>Arthropoda</taxon>
        <taxon>Hexapoda</taxon>
        <taxon>Insecta</taxon>
        <taxon>Pterygota</taxon>
        <taxon>Neoptera</taxon>
        <taxon>Endopterygota</taxon>
        <taxon>Diptera</taxon>
        <taxon>Brachycera</taxon>
        <taxon>Tabanomorpha</taxon>
        <taxon>Tabanoidea</taxon>
        <taxon>Tabanidae</taxon>
        <taxon>Tabanus</taxon>
    </lineage>
</organism>
<reference evidence="13" key="1">
    <citation type="journal article" date="2015" name="Insect Biochem. Mol. Biol.">
        <title>An insight into the sialome of the horse fly, Tabanus bromius.</title>
        <authorList>
            <person name="Ribeiro J.M."/>
            <person name="Kazimirova M."/>
            <person name="Takac P."/>
            <person name="Andersen J.F."/>
            <person name="Francischetti I.M."/>
        </authorList>
    </citation>
    <scope>NUCLEOTIDE SEQUENCE</scope>
</reference>
<feature type="region of interest" description="Disordered" evidence="12">
    <location>
        <begin position="1"/>
        <end position="43"/>
    </location>
</feature>
<evidence type="ECO:0000256" key="7">
    <source>
        <dbReference type="ARBA" id="ARBA00023136"/>
    </source>
</evidence>
<keyword evidence="5" id="KW-0812">Transmembrane</keyword>
<sequence>PPTYTEAMLDPTKSIPTNMGGMSSQTYAQPMPNPQGYPYGPGYPHPQAMPAPPPAPGFVPTYGTLGQTTTTTSVTMPTEIIVIGGCPSCRIGVLEDDYTCCGICCAILCFPIGILCCLAMKNKRCTNCGAEF</sequence>
<dbReference type="PANTHER" id="PTHR13551:SF1">
    <property type="entry name" value="MEMBRANE PROTEIN BRI3"/>
    <property type="match status" value="1"/>
</dbReference>
<evidence type="ECO:0000256" key="11">
    <source>
        <dbReference type="ARBA" id="ARBA00046593"/>
    </source>
</evidence>
<evidence type="ECO:0000256" key="8">
    <source>
        <dbReference type="ARBA" id="ARBA00023228"/>
    </source>
</evidence>
<proteinExistence type="evidence at transcript level"/>
<evidence type="ECO:0000256" key="9">
    <source>
        <dbReference type="ARBA" id="ARBA00035284"/>
    </source>
</evidence>
<dbReference type="Pfam" id="PF10164">
    <property type="entry name" value="BRI3"/>
    <property type="match status" value="1"/>
</dbReference>
<feature type="non-terminal residue" evidence="13">
    <location>
        <position position="1"/>
    </location>
</feature>
<dbReference type="EMBL" id="GDAI01001004">
    <property type="protein sequence ID" value="JAI16599.1"/>
    <property type="molecule type" value="mRNA"/>
</dbReference>
<evidence type="ECO:0000256" key="2">
    <source>
        <dbReference type="ARBA" id="ARBA00004556"/>
    </source>
</evidence>
<keyword evidence="6" id="KW-1133">Transmembrane helix</keyword>
<evidence type="ECO:0000256" key="5">
    <source>
        <dbReference type="ARBA" id="ARBA00022692"/>
    </source>
</evidence>
<evidence type="ECO:0000256" key="10">
    <source>
        <dbReference type="ARBA" id="ARBA00035449"/>
    </source>
</evidence>
<evidence type="ECO:0000256" key="6">
    <source>
        <dbReference type="ARBA" id="ARBA00022989"/>
    </source>
</evidence>
<dbReference type="PANTHER" id="PTHR13551">
    <property type="entry name" value="BRAIN PROTEIN I3"/>
    <property type="match status" value="1"/>
</dbReference>
<dbReference type="GO" id="GO:0048471">
    <property type="term" value="C:perinuclear region of cytoplasm"/>
    <property type="evidence" value="ECO:0007669"/>
    <property type="project" value="UniProtKB-SubCell"/>
</dbReference>
<comment type="subunit">
    <text evidence="11">Interacts with BRI3BP. Interacts with MGAT1 and IFITM3.</text>
</comment>
<accession>A0A0K8TQH3</accession>
<dbReference type="GO" id="GO:0005765">
    <property type="term" value="C:lysosomal membrane"/>
    <property type="evidence" value="ECO:0007669"/>
    <property type="project" value="UniProtKB-SubCell"/>
</dbReference>
<keyword evidence="4" id="KW-0963">Cytoplasm</keyword>
<comment type="similarity">
    <text evidence="3">Belongs to the BRI3 family.</text>
</comment>
<protein>
    <recommendedName>
        <fullName evidence="9">Membrane protein BRI3</fullName>
    </recommendedName>
    <alternativeName>
        <fullName evidence="10">Brain protein I3</fullName>
    </alternativeName>
</protein>
<keyword evidence="8" id="KW-0458">Lysosome</keyword>
<comment type="subcellular location">
    <subcellularLocation>
        <location evidence="2">Cytoplasm</location>
        <location evidence="2">Perinuclear region</location>
    </subcellularLocation>
    <subcellularLocation>
        <location evidence="1">Lysosome membrane</location>
        <topology evidence="1">Multi-pass membrane protein</topology>
    </subcellularLocation>
</comment>
<name>A0A0K8TQH3_TABBR</name>
<evidence type="ECO:0000256" key="12">
    <source>
        <dbReference type="SAM" id="MobiDB-lite"/>
    </source>
</evidence>
<feature type="compositionally biased region" description="Pro residues" evidence="12">
    <location>
        <begin position="31"/>
        <end position="43"/>
    </location>
</feature>
<evidence type="ECO:0000256" key="1">
    <source>
        <dbReference type="ARBA" id="ARBA00004155"/>
    </source>
</evidence>
<dbReference type="AlphaFoldDB" id="A0A0K8TQH3"/>
<evidence type="ECO:0000256" key="4">
    <source>
        <dbReference type="ARBA" id="ARBA00022490"/>
    </source>
</evidence>
<dbReference type="InterPro" id="IPR019317">
    <property type="entry name" value="BRI3"/>
</dbReference>
<evidence type="ECO:0000313" key="13">
    <source>
        <dbReference type="EMBL" id="JAI16599.1"/>
    </source>
</evidence>
<keyword evidence="7" id="KW-0472">Membrane</keyword>
<evidence type="ECO:0000256" key="3">
    <source>
        <dbReference type="ARBA" id="ARBA00008090"/>
    </source>
</evidence>
<feature type="compositionally biased region" description="Polar residues" evidence="12">
    <location>
        <begin position="14"/>
        <end position="28"/>
    </location>
</feature>